<dbReference type="PaxDb" id="7159-AAEL003197-PA"/>
<dbReference type="EMBL" id="CH477266">
    <property type="protein sequence ID" value="EAT45550.1"/>
    <property type="molecule type" value="Genomic_DNA"/>
</dbReference>
<dbReference type="AlphaFoldDB" id="Q17G35"/>
<evidence type="ECO:0000313" key="3">
    <source>
        <dbReference type="Proteomes" id="UP000682892"/>
    </source>
</evidence>
<gene>
    <name evidence="2" type="ORF">AaeL_AAEL003197</name>
</gene>
<keyword evidence="1" id="KW-0812">Transmembrane</keyword>
<evidence type="ECO:0000313" key="2">
    <source>
        <dbReference type="EMBL" id="EAT45550.1"/>
    </source>
</evidence>
<reference evidence="2" key="2">
    <citation type="journal article" date="2007" name="Science">
        <title>Genome sequence of Aedes aegypti, a major arbovirus vector.</title>
        <authorList>
            <person name="Nene V."/>
            <person name="Wortman J.R."/>
            <person name="Lawson D."/>
            <person name="Haas B."/>
            <person name="Kodira C."/>
            <person name="Tu Z.J."/>
            <person name="Loftus B."/>
            <person name="Xi Z."/>
            <person name="Megy K."/>
            <person name="Grabherr M."/>
            <person name="Ren Q."/>
            <person name="Zdobnov E.M."/>
            <person name="Lobo N.F."/>
            <person name="Campbell K.S."/>
            <person name="Brown S.E."/>
            <person name="Bonaldo M.F."/>
            <person name="Zhu J."/>
            <person name="Sinkins S.P."/>
            <person name="Hogenkamp D.G."/>
            <person name="Amedeo P."/>
            <person name="Arensburger P."/>
            <person name="Atkinson P.W."/>
            <person name="Bidwell S."/>
            <person name="Biedler J."/>
            <person name="Birney E."/>
            <person name="Bruggner R.V."/>
            <person name="Costas J."/>
            <person name="Coy M.R."/>
            <person name="Crabtree J."/>
            <person name="Crawford M."/>
            <person name="Debruyn B."/>
            <person name="Decaprio D."/>
            <person name="Eiglmeier K."/>
            <person name="Eisenstadt E."/>
            <person name="El-Dorry H."/>
            <person name="Gelbart W.M."/>
            <person name="Gomes S.L."/>
            <person name="Hammond M."/>
            <person name="Hannick L.I."/>
            <person name="Hogan J.R."/>
            <person name="Holmes M.H."/>
            <person name="Jaffe D."/>
            <person name="Johnston J.S."/>
            <person name="Kennedy R.C."/>
            <person name="Koo H."/>
            <person name="Kravitz S."/>
            <person name="Kriventseva E.V."/>
            <person name="Kulp D."/>
            <person name="Labutti K."/>
            <person name="Lee E."/>
            <person name="Li S."/>
            <person name="Lovin D.D."/>
            <person name="Mao C."/>
            <person name="Mauceli E."/>
            <person name="Menck C.F."/>
            <person name="Miller J.R."/>
            <person name="Montgomery P."/>
            <person name="Mori A."/>
            <person name="Nascimento A.L."/>
            <person name="Naveira H.F."/>
            <person name="Nusbaum C."/>
            <person name="O'leary S."/>
            <person name="Orvis J."/>
            <person name="Pertea M."/>
            <person name="Quesneville H."/>
            <person name="Reidenbach K.R."/>
            <person name="Rogers Y.H."/>
            <person name="Roth C.W."/>
            <person name="Schneider J.R."/>
            <person name="Schatz M."/>
            <person name="Shumway M."/>
            <person name="Stanke M."/>
            <person name="Stinson E.O."/>
            <person name="Tubio J.M."/>
            <person name="Vanzee J.P."/>
            <person name="Verjovski-Almeida S."/>
            <person name="Werner D."/>
            <person name="White O."/>
            <person name="Wyder S."/>
            <person name="Zeng Q."/>
            <person name="Zhao Q."/>
            <person name="Zhao Y."/>
            <person name="Hill C.A."/>
            <person name="Raikhel A.S."/>
            <person name="Soares M.B."/>
            <person name="Knudson D.L."/>
            <person name="Lee N.H."/>
            <person name="Galagan J."/>
            <person name="Salzberg S.L."/>
            <person name="Paulsen I.T."/>
            <person name="Dimopoulos G."/>
            <person name="Collins F.H."/>
            <person name="Birren B."/>
            <person name="Fraser-Liggett C.M."/>
            <person name="Severson D.W."/>
        </authorList>
    </citation>
    <scope>NUCLEOTIDE SEQUENCE [LARGE SCALE GENOMIC DNA]</scope>
    <source>
        <strain evidence="2">Liverpool</strain>
    </source>
</reference>
<organism evidence="2 3">
    <name type="scientific">Aedes aegypti</name>
    <name type="common">Yellowfever mosquito</name>
    <name type="synonym">Culex aegypti</name>
    <dbReference type="NCBI Taxonomy" id="7159"/>
    <lineage>
        <taxon>Eukaryota</taxon>
        <taxon>Metazoa</taxon>
        <taxon>Ecdysozoa</taxon>
        <taxon>Arthropoda</taxon>
        <taxon>Hexapoda</taxon>
        <taxon>Insecta</taxon>
        <taxon>Pterygota</taxon>
        <taxon>Neoptera</taxon>
        <taxon>Endopterygota</taxon>
        <taxon>Diptera</taxon>
        <taxon>Nematocera</taxon>
        <taxon>Culicoidea</taxon>
        <taxon>Culicidae</taxon>
        <taxon>Culicinae</taxon>
        <taxon>Aedini</taxon>
        <taxon>Aedes</taxon>
        <taxon>Stegomyia</taxon>
    </lineage>
</organism>
<evidence type="ECO:0000256" key="1">
    <source>
        <dbReference type="SAM" id="Phobius"/>
    </source>
</evidence>
<sequence length="77" mass="8911">MKNESTACERRDNTKMCLSIGEGTPVTIFSFIFIFYNGLAFHMIGFNFFIKAHLEPHQRSTCYFHRPKSSVLIDGNF</sequence>
<proteinExistence type="predicted"/>
<dbReference type="HOGENOM" id="CLU_2640085_0_0_1"/>
<keyword evidence="1" id="KW-1133">Transmembrane helix</keyword>
<accession>Q17G35</accession>
<keyword evidence="1" id="KW-0472">Membrane</keyword>
<protein>
    <submittedName>
        <fullName evidence="2">AAEL003197-PA</fullName>
    </submittedName>
</protein>
<dbReference type="Proteomes" id="UP000682892">
    <property type="component" value="Unassembled WGS sequence"/>
</dbReference>
<feature type="transmembrane region" description="Helical" evidence="1">
    <location>
        <begin position="28"/>
        <end position="50"/>
    </location>
</feature>
<reference evidence="2" key="3">
    <citation type="submission" date="2012-09" db="EMBL/GenBank/DDBJ databases">
        <authorList>
            <consortium name="VectorBase"/>
        </authorList>
    </citation>
    <scope>NUCLEOTIDE SEQUENCE</scope>
    <source>
        <strain evidence="2">Liverpool</strain>
    </source>
</reference>
<reference evidence="2" key="1">
    <citation type="submission" date="2005-10" db="EMBL/GenBank/DDBJ databases">
        <authorList>
            <person name="Loftus B.J."/>
            <person name="Nene V.M."/>
            <person name="Hannick L.I."/>
            <person name="Bidwell S."/>
            <person name="Haas B."/>
            <person name="Amedeo P."/>
            <person name="Orvis J."/>
            <person name="Wortman J.R."/>
            <person name="White O.R."/>
            <person name="Salzberg S."/>
            <person name="Shumway M."/>
            <person name="Koo H."/>
            <person name="Zhao Y."/>
            <person name="Holmes M."/>
            <person name="Miller J."/>
            <person name="Schatz M."/>
            <person name="Pop M."/>
            <person name="Pai G."/>
            <person name="Utterback T."/>
            <person name="Rogers Y.-H."/>
            <person name="Kravitz S."/>
            <person name="Fraser C.M."/>
        </authorList>
    </citation>
    <scope>NUCLEOTIDE SEQUENCE</scope>
    <source>
        <strain evidence="2">Liverpool</strain>
    </source>
</reference>
<name>Q17G35_AEDAE</name>